<dbReference type="Proteomes" id="UP001328107">
    <property type="component" value="Unassembled WGS sequence"/>
</dbReference>
<reference evidence="2" key="1">
    <citation type="submission" date="2022-10" db="EMBL/GenBank/DDBJ databases">
        <title>Genome assembly of Pristionchus species.</title>
        <authorList>
            <person name="Yoshida K."/>
            <person name="Sommer R.J."/>
        </authorList>
    </citation>
    <scope>NUCLEOTIDE SEQUENCE [LARGE SCALE GENOMIC DNA]</scope>
    <source>
        <strain evidence="2">RS5460</strain>
    </source>
</reference>
<accession>A0AAN5DBL4</accession>
<dbReference type="EMBL" id="BTRK01000006">
    <property type="protein sequence ID" value="GMR59567.1"/>
    <property type="molecule type" value="Genomic_DNA"/>
</dbReference>
<name>A0AAN5DBL4_9BILA</name>
<dbReference type="PROSITE" id="PS51257">
    <property type="entry name" value="PROKAR_LIPOPROTEIN"/>
    <property type="match status" value="1"/>
</dbReference>
<comment type="caution">
    <text evidence="1">The sequence shown here is derived from an EMBL/GenBank/DDBJ whole genome shotgun (WGS) entry which is preliminary data.</text>
</comment>
<organism evidence="1 2">
    <name type="scientific">Pristionchus mayeri</name>
    <dbReference type="NCBI Taxonomy" id="1317129"/>
    <lineage>
        <taxon>Eukaryota</taxon>
        <taxon>Metazoa</taxon>
        <taxon>Ecdysozoa</taxon>
        <taxon>Nematoda</taxon>
        <taxon>Chromadorea</taxon>
        <taxon>Rhabditida</taxon>
        <taxon>Rhabditina</taxon>
        <taxon>Diplogasteromorpha</taxon>
        <taxon>Diplogasteroidea</taxon>
        <taxon>Neodiplogasteridae</taxon>
        <taxon>Pristionchus</taxon>
    </lineage>
</organism>
<gene>
    <name evidence="1" type="ORF">PMAYCL1PPCAC_29762</name>
</gene>
<dbReference type="AlphaFoldDB" id="A0AAN5DBL4"/>
<evidence type="ECO:0000313" key="1">
    <source>
        <dbReference type="EMBL" id="GMR59567.1"/>
    </source>
</evidence>
<protein>
    <submittedName>
        <fullName evidence="1">Uncharacterized protein</fullName>
    </submittedName>
</protein>
<sequence length="85" mass="9377">MCTKCGRVEFILLRTGCILSRGVYSCYQSGVLSSCYCADPLYGRPEGSKNCNNHAWIHTVVPTLILRHGVVAPLVFLLVTLRSSM</sequence>
<proteinExistence type="predicted"/>
<keyword evidence="2" id="KW-1185">Reference proteome</keyword>
<evidence type="ECO:0000313" key="2">
    <source>
        <dbReference type="Proteomes" id="UP001328107"/>
    </source>
</evidence>